<protein>
    <recommendedName>
        <fullName evidence="10">Glycosyltransferase 2-like domain-containing protein</fullName>
    </recommendedName>
</protein>
<evidence type="ECO:0000256" key="3">
    <source>
        <dbReference type="ARBA" id="ARBA00022679"/>
    </source>
</evidence>
<organism evidence="8 9">
    <name type="scientific">candidate division Kazan bacterium RIFCSPLOWO2_01_FULL_48_13</name>
    <dbReference type="NCBI Taxonomy" id="1798539"/>
    <lineage>
        <taxon>Bacteria</taxon>
        <taxon>Bacteria division Kazan-3B-28</taxon>
    </lineage>
</organism>
<feature type="transmembrane region" description="Helical" evidence="7">
    <location>
        <begin position="416"/>
        <end position="435"/>
    </location>
</feature>
<feature type="transmembrane region" description="Helical" evidence="7">
    <location>
        <begin position="12"/>
        <end position="41"/>
    </location>
</feature>
<keyword evidence="2" id="KW-0328">Glycosyltransferase</keyword>
<dbReference type="SUPFAM" id="SSF53448">
    <property type="entry name" value="Nucleotide-diphospho-sugar transferases"/>
    <property type="match status" value="1"/>
</dbReference>
<sequence length="455" mass="52767">MTAELFANIFSSAYFLAFAYIVAGVFTISGMDDLLFDLLYLKWRLRRLFYWQAIREFTSEALANHAEHRIAILVPCWRESNVIGRMVKRAADSLEYQNYMLIIGVYPNDAATIRAVGRLVKQYPKLVRMVVNPQSGPTTKADNLNSMLNALHRIEAKKRFRIVVLHDSEDIIHPHSLRVFNYLICYLGKDMVQLPVLPLEQPAWDLVHWTYADEFAENHLRHMIAREEVGSFVPSAGVGTAYRRESLEVLQHYHQRVFHPDSLTEDYSSAIELHHRGHGTIFAIIRDRDGQVVATRSLFPHTVKAAIRQKTRWIIGIALQGWAHHGWQGHSCVKYTLFRDRKQVLVGFANIAGYILLIILMAPKILRLDESFSIPDPLWHLFIIATSMFVLRLVMRMSAVWTFYSFKHSLLVIVRYLIANYINFMAAYLAVYKFFKLYNQPIPWDKTAHEFPRSA</sequence>
<dbReference type="GO" id="GO:0016020">
    <property type="term" value="C:membrane"/>
    <property type="evidence" value="ECO:0007669"/>
    <property type="project" value="UniProtKB-SubCell"/>
</dbReference>
<accession>A0A1F4PPJ6</accession>
<dbReference type="GO" id="GO:0016757">
    <property type="term" value="F:glycosyltransferase activity"/>
    <property type="evidence" value="ECO:0007669"/>
    <property type="project" value="UniProtKB-KW"/>
</dbReference>
<dbReference type="InterPro" id="IPR029044">
    <property type="entry name" value="Nucleotide-diphossugar_trans"/>
</dbReference>
<feature type="transmembrane region" description="Helical" evidence="7">
    <location>
        <begin position="378"/>
        <end position="395"/>
    </location>
</feature>
<evidence type="ECO:0000256" key="2">
    <source>
        <dbReference type="ARBA" id="ARBA00022676"/>
    </source>
</evidence>
<feature type="transmembrane region" description="Helical" evidence="7">
    <location>
        <begin position="344"/>
        <end position="366"/>
    </location>
</feature>
<dbReference type="STRING" id="1798539.A2994_00600"/>
<evidence type="ECO:0000256" key="7">
    <source>
        <dbReference type="SAM" id="Phobius"/>
    </source>
</evidence>
<evidence type="ECO:0000313" key="8">
    <source>
        <dbReference type="EMBL" id="OGB85510.1"/>
    </source>
</evidence>
<dbReference type="AlphaFoldDB" id="A0A1F4PPJ6"/>
<dbReference type="InterPro" id="IPR050321">
    <property type="entry name" value="Glycosyltr_2/OpgH_subfam"/>
</dbReference>
<keyword evidence="3" id="KW-0808">Transferase</keyword>
<keyword evidence="6 7" id="KW-0472">Membrane</keyword>
<dbReference type="Gene3D" id="3.90.550.10">
    <property type="entry name" value="Spore Coat Polysaccharide Biosynthesis Protein SpsA, Chain A"/>
    <property type="match status" value="1"/>
</dbReference>
<evidence type="ECO:0000256" key="5">
    <source>
        <dbReference type="ARBA" id="ARBA00022989"/>
    </source>
</evidence>
<evidence type="ECO:0000313" key="9">
    <source>
        <dbReference type="Proteomes" id="UP000179010"/>
    </source>
</evidence>
<evidence type="ECO:0000256" key="1">
    <source>
        <dbReference type="ARBA" id="ARBA00004141"/>
    </source>
</evidence>
<gene>
    <name evidence="8" type="ORF">A2994_00600</name>
</gene>
<proteinExistence type="predicted"/>
<evidence type="ECO:0000256" key="4">
    <source>
        <dbReference type="ARBA" id="ARBA00022692"/>
    </source>
</evidence>
<evidence type="ECO:0008006" key="10">
    <source>
        <dbReference type="Google" id="ProtNLM"/>
    </source>
</evidence>
<dbReference type="EMBL" id="METE01000002">
    <property type="protein sequence ID" value="OGB85510.1"/>
    <property type="molecule type" value="Genomic_DNA"/>
</dbReference>
<evidence type="ECO:0000256" key="6">
    <source>
        <dbReference type="ARBA" id="ARBA00023136"/>
    </source>
</evidence>
<comment type="subcellular location">
    <subcellularLocation>
        <location evidence="1">Membrane</location>
        <topology evidence="1">Multi-pass membrane protein</topology>
    </subcellularLocation>
</comment>
<reference evidence="8 9" key="1">
    <citation type="journal article" date="2016" name="Nat. Commun.">
        <title>Thousands of microbial genomes shed light on interconnected biogeochemical processes in an aquifer system.</title>
        <authorList>
            <person name="Anantharaman K."/>
            <person name="Brown C.T."/>
            <person name="Hug L.A."/>
            <person name="Sharon I."/>
            <person name="Castelle C.J."/>
            <person name="Probst A.J."/>
            <person name="Thomas B.C."/>
            <person name="Singh A."/>
            <person name="Wilkins M.J."/>
            <person name="Karaoz U."/>
            <person name="Brodie E.L."/>
            <person name="Williams K.H."/>
            <person name="Hubbard S.S."/>
            <person name="Banfield J.F."/>
        </authorList>
    </citation>
    <scope>NUCLEOTIDE SEQUENCE [LARGE SCALE GENOMIC DNA]</scope>
</reference>
<dbReference type="Proteomes" id="UP000179010">
    <property type="component" value="Unassembled WGS sequence"/>
</dbReference>
<comment type="caution">
    <text evidence="8">The sequence shown here is derived from an EMBL/GenBank/DDBJ whole genome shotgun (WGS) entry which is preliminary data.</text>
</comment>
<dbReference type="Pfam" id="PF13641">
    <property type="entry name" value="Glyco_tranf_2_3"/>
    <property type="match status" value="1"/>
</dbReference>
<dbReference type="PANTHER" id="PTHR43867:SF2">
    <property type="entry name" value="CELLULOSE SYNTHASE CATALYTIC SUBUNIT A [UDP-FORMING]"/>
    <property type="match status" value="1"/>
</dbReference>
<keyword evidence="5 7" id="KW-1133">Transmembrane helix</keyword>
<dbReference type="PANTHER" id="PTHR43867">
    <property type="entry name" value="CELLULOSE SYNTHASE CATALYTIC SUBUNIT A [UDP-FORMING]"/>
    <property type="match status" value="1"/>
</dbReference>
<name>A0A1F4PPJ6_UNCK3</name>
<keyword evidence="4 7" id="KW-0812">Transmembrane</keyword>